<protein>
    <recommendedName>
        <fullName evidence="6">ABC transmembrane type-1 domain-containing protein</fullName>
    </recommendedName>
</protein>
<evidence type="ECO:0000256" key="1">
    <source>
        <dbReference type="ARBA" id="ARBA00004651"/>
    </source>
</evidence>
<dbReference type="GO" id="GO:0005524">
    <property type="term" value="F:ATP binding"/>
    <property type="evidence" value="ECO:0007669"/>
    <property type="project" value="InterPro"/>
</dbReference>
<accession>A0A1W9HYT3</accession>
<keyword evidence="4 5" id="KW-0472">Membrane</keyword>
<feature type="transmembrane region" description="Helical" evidence="5">
    <location>
        <begin position="195"/>
        <end position="214"/>
    </location>
</feature>
<dbReference type="SUPFAM" id="SSF90123">
    <property type="entry name" value="ABC transporter transmembrane region"/>
    <property type="match status" value="1"/>
</dbReference>
<dbReference type="PANTHER" id="PTHR24221">
    <property type="entry name" value="ATP-BINDING CASSETTE SUB-FAMILY B"/>
    <property type="match status" value="1"/>
</dbReference>
<evidence type="ECO:0000259" key="6">
    <source>
        <dbReference type="PROSITE" id="PS50929"/>
    </source>
</evidence>
<comment type="subcellular location">
    <subcellularLocation>
        <location evidence="1">Cell membrane</location>
        <topology evidence="1">Multi-pass membrane protein</topology>
    </subcellularLocation>
</comment>
<dbReference type="STRING" id="1827387.A4S15_07300"/>
<sequence length="895" mass="99190">MNEIDPRLFRYIWRYSRRDQLVILVLILLQLPFFFATLELPKRIVNEGIQGGAFRDGQLTANLLSFSIDLPDFLGGWSVPVFSGFLFNQLHYLLVLSGIFLLLTLINGWFRYEINLRKGVLGERMMRRLRFDLFATLLCFRPEDIRTVKPAEVASMIKDEVEPIGGFIGDAFVQPAMLGTQALTALAFIMIQSLWLGLMAGGIVAVQAVIIPYLRKEQLRLGRERQLASRELAGRIGEIVDAAPAVLSHGVREYSHAEISQRLSVLFNIRVALYNRKFAVKFLNALLSQITPFFFYSIGGYLALKGSLDIGQLVAMIAAYRELPAPVKELIDWDQQAADVSIKYEQIVSQFSPTRRLASLNSAPVDLPSVNQPIQFDDVRVADGRGAVMLESMNARIARPGTVALVGAAGSGRDSLARILGQQISGYRGKVTCGATDFAQMSSESLGRLVGYVGPEPYLINATIRQNILFSLQRHGGQEAFDPKDRDAREAKRAGLPYWRKDNDWLDYTSVGDEEVLDLDSAVIAALRLAGGADEVYFLGLEGPLDIDLDHALEARIVAARASTRARLETSGLSKLITFFDPDGFNRNASIAENLLFGLPIGDRLANNDLCADRYVRSILEAEALVDPLINIGLRMAEFTIDMFSSLPPGGAIVERMSFIRAADMPDFRMMVETAQAPQGRSHLTYVWRFKLVALALGYCEARHRLGLVDDVLVERILRARRSFSHFLPANYARYIEFYRPDRVIRGAPLRDNLLFGRVNGSVANAERRVAAFLSDVLRETGLEDEILRIGLSTPCGQSGRLLTPTLRHAVNLARSLVKRPQILVYEAGYIAPNAHEKVAGLARALPATTIFVSLDEGTDAATYSTIMRFEGARLQQVTQPGGNAQGMDLEQASG</sequence>
<feature type="transmembrane region" description="Helical" evidence="5">
    <location>
        <begin position="21"/>
        <end position="38"/>
    </location>
</feature>
<feature type="domain" description="ABC transmembrane type-1" evidence="6">
    <location>
        <begin position="70"/>
        <end position="332"/>
    </location>
</feature>
<dbReference type="Gene3D" id="3.40.50.300">
    <property type="entry name" value="P-loop containing nucleotide triphosphate hydrolases"/>
    <property type="match status" value="2"/>
</dbReference>
<dbReference type="AlphaFoldDB" id="A0A1W9HYT3"/>
<comment type="caution">
    <text evidence="7">The sequence shown here is derived from an EMBL/GenBank/DDBJ whole genome shotgun (WGS) entry which is preliminary data.</text>
</comment>
<organism evidence="7 8">
    <name type="scientific">Candidatus Raskinella chloraquaticus</name>
    <dbReference type="NCBI Taxonomy" id="1951219"/>
    <lineage>
        <taxon>Bacteria</taxon>
        <taxon>Pseudomonadati</taxon>
        <taxon>Pseudomonadota</taxon>
        <taxon>Alphaproteobacteria</taxon>
        <taxon>Hyphomicrobiales</taxon>
        <taxon>Phreatobacteraceae</taxon>
        <taxon>Candidatus Raskinella</taxon>
    </lineage>
</organism>
<dbReference type="GO" id="GO:0034040">
    <property type="term" value="F:ATPase-coupled lipid transmembrane transporter activity"/>
    <property type="evidence" value="ECO:0007669"/>
    <property type="project" value="TreeGrafter"/>
</dbReference>
<dbReference type="InterPro" id="IPR003439">
    <property type="entry name" value="ABC_transporter-like_ATP-bd"/>
</dbReference>
<feature type="transmembrane region" description="Helical" evidence="5">
    <location>
        <begin position="282"/>
        <end position="304"/>
    </location>
</feature>
<evidence type="ECO:0000313" key="8">
    <source>
        <dbReference type="Proteomes" id="UP000192872"/>
    </source>
</evidence>
<dbReference type="Pfam" id="PF00005">
    <property type="entry name" value="ABC_tran"/>
    <property type="match status" value="1"/>
</dbReference>
<proteinExistence type="predicted"/>
<dbReference type="SUPFAM" id="SSF52540">
    <property type="entry name" value="P-loop containing nucleoside triphosphate hydrolases"/>
    <property type="match status" value="1"/>
</dbReference>
<evidence type="ECO:0000313" key="7">
    <source>
        <dbReference type="EMBL" id="OQW52626.1"/>
    </source>
</evidence>
<feature type="transmembrane region" description="Helical" evidence="5">
    <location>
        <begin position="164"/>
        <end position="189"/>
    </location>
</feature>
<gene>
    <name evidence="7" type="ORF">A4S15_07300</name>
</gene>
<dbReference type="PROSITE" id="PS50929">
    <property type="entry name" value="ABC_TM1F"/>
    <property type="match status" value="1"/>
</dbReference>
<reference evidence="7 8" key="1">
    <citation type="journal article" date="2017" name="Water Res.">
        <title>Comammox in drinking water systems.</title>
        <authorList>
            <person name="Wang Y."/>
            <person name="Ma L."/>
            <person name="Mao Y."/>
            <person name="Jiang X."/>
            <person name="Xia Y."/>
            <person name="Yu K."/>
            <person name="Li B."/>
            <person name="Zhang T."/>
        </authorList>
    </citation>
    <scope>NUCLEOTIDE SEQUENCE [LARGE SCALE GENOMIC DNA]</scope>
    <source>
        <strain evidence="7">SG_bin8</strain>
    </source>
</reference>
<dbReference type="InterPro" id="IPR011527">
    <property type="entry name" value="ABC1_TM_dom"/>
</dbReference>
<keyword evidence="3 5" id="KW-1133">Transmembrane helix</keyword>
<dbReference type="Proteomes" id="UP000192872">
    <property type="component" value="Unassembled WGS sequence"/>
</dbReference>
<dbReference type="RefSeq" id="WP_376803771.1">
    <property type="nucleotide sequence ID" value="NZ_LWDL01000012.1"/>
</dbReference>
<dbReference type="EMBL" id="LWDL01000012">
    <property type="protein sequence ID" value="OQW52626.1"/>
    <property type="molecule type" value="Genomic_DNA"/>
</dbReference>
<dbReference type="PANTHER" id="PTHR24221:SF654">
    <property type="entry name" value="ATP-BINDING CASSETTE SUB-FAMILY B MEMBER 6"/>
    <property type="match status" value="1"/>
</dbReference>
<dbReference type="InterPro" id="IPR039421">
    <property type="entry name" value="Type_1_exporter"/>
</dbReference>
<dbReference type="InterPro" id="IPR036640">
    <property type="entry name" value="ABC1_TM_sf"/>
</dbReference>
<feature type="transmembrane region" description="Helical" evidence="5">
    <location>
        <begin position="90"/>
        <end position="110"/>
    </location>
</feature>
<dbReference type="Pfam" id="PF00664">
    <property type="entry name" value="ABC_membrane"/>
    <property type="match status" value="1"/>
</dbReference>
<evidence type="ECO:0000256" key="3">
    <source>
        <dbReference type="ARBA" id="ARBA00022989"/>
    </source>
</evidence>
<keyword evidence="2 5" id="KW-0812">Transmembrane</keyword>
<evidence type="ECO:0000256" key="4">
    <source>
        <dbReference type="ARBA" id="ARBA00023136"/>
    </source>
</evidence>
<dbReference type="Gene3D" id="1.20.1560.10">
    <property type="entry name" value="ABC transporter type 1, transmembrane domain"/>
    <property type="match status" value="1"/>
</dbReference>
<dbReference type="GO" id="GO:0140359">
    <property type="term" value="F:ABC-type transporter activity"/>
    <property type="evidence" value="ECO:0007669"/>
    <property type="project" value="InterPro"/>
</dbReference>
<dbReference type="GO" id="GO:0005886">
    <property type="term" value="C:plasma membrane"/>
    <property type="evidence" value="ECO:0007669"/>
    <property type="project" value="UniProtKB-SubCell"/>
</dbReference>
<name>A0A1W9HYT3_9HYPH</name>
<dbReference type="GO" id="GO:0016887">
    <property type="term" value="F:ATP hydrolysis activity"/>
    <property type="evidence" value="ECO:0007669"/>
    <property type="project" value="InterPro"/>
</dbReference>
<evidence type="ECO:0000256" key="5">
    <source>
        <dbReference type="SAM" id="Phobius"/>
    </source>
</evidence>
<evidence type="ECO:0000256" key="2">
    <source>
        <dbReference type="ARBA" id="ARBA00022692"/>
    </source>
</evidence>
<dbReference type="InterPro" id="IPR027417">
    <property type="entry name" value="P-loop_NTPase"/>
</dbReference>